<keyword evidence="6 8" id="KW-1133">Transmembrane helix</keyword>
<dbReference type="PANTHER" id="PTHR33908">
    <property type="entry name" value="MANNOSYLTRANSFERASE YKCB-RELATED"/>
    <property type="match status" value="1"/>
</dbReference>
<evidence type="ECO:0000256" key="4">
    <source>
        <dbReference type="ARBA" id="ARBA00022679"/>
    </source>
</evidence>
<evidence type="ECO:0000256" key="5">
    <source>
        <dbReference type="ARBA" id="ARBA00022692"/>
    </source>
</evidence>
<dbReference type="GO" id="GO:0016763">
    <property type="term" value="F:pentosyltransferase activity"/>
    <property type="evidence" value="ECO:0007669"/>
    <property type="project" value="TreeGrafter"/>
</dbReference>
<feature type="transmembrane region" description="Helical" evidence="8">
    <location>
        <begin position="303"/>
        <end position="321"/>
    </location>
</feature>
<evidence type="ECO:0000256" key="6">
    <source>
        <dbReference type="ARBA" id="ARBA00022989"/>
    </source>
</evidence>
<feature type="transmembrane region" description="Helical" evidence="8">
    <location>
        <begin position="214"/>
        <end position="232"/>
    </location>
</feature>
<dbReference type="EMBL" id="PGTN01000078">
    <property type="protein sequence ID" value="PJF46964.1"/>
    <property type="molecule type" value="Genomic_DNA"/>
</dbReference>
<dbReference type="PANTHER" id="PTHR33908:SF11">
    <property type="entry name" value="MEMBRANE PROTEIN"/>
    <property type="match status" value="1"/>
</dbReference>
<sequence>MKSIGHNSTWVAWATLLGFALRLPLNDVIPPRWDEGWSIAHASLPVAELLFITAADVHPPLYYLMLSAWQHVTGHELFAARYLSVLLSTTAIPLTYVAMRAWSRSQRTAVLGAFFMAWLPLAVYYGAVVRMYALAPSLVLLAAYGACRKLESGDWRLGRNSNLQSPISNLQSPIILVVGAAGAMLTLYHAVWALAAIAIYALGWAIVHHNQRAARNIALSVGAAALIFAPWGRYAVPQLLSRAAAEAKTNIGQQFPVSYFARQGIFDLTMAQQVGVAGPLAIGLIIVAGIVATVARKRRPSRLALPLMIIAFTLLGVAFAARQWAFNARMLICATPALAMLLGWSFDQLLTETAHTVESQVRDRMRRIAPALAGLALLVVYWPTSTSFVYAKTLEVFDPYDPHTYRAHIAPLARSDDLVFFNVLSPAGFYALDRQAGDPGWSYALTWDPVIEPRERWEARITQAAQQHDRLWIVLYRGLAGQNGHLRGWMDSNFYPAHAQWGEEAVFYGLYGVARDPLLPSDAAGARWGDLILEDARLPQAASPGAIVPVALTWRAEAPVLRNYKVFVHAIRPDGSLAAQHDAQPLNDLRPMTTWTIGEAVRDNHGLALPADYRGPLRIVAGLYDPDTGERLRADSGTDAVTLATIIVS</sequence>
<proteinExistence type="predicted"/>
<comment type="subcellular location">
    <subcellularLocation>
        <location evidence="1">Cell membrane</location>
        <topology evidence="1">Multi-pass membrane protein</topology>
    </subcellularLocation>
</comment>
<accession>A0A2M8QAZ6</accession>
<reference evidence="9 10" key="1">
    <citation type="submission" date="2017-11" db="EMBL/GenBank/DDBJ databases">
        <title>Evolution of Phototrophy in the Chloroflexi Phylum Driven by Horizontal Gene Transfer.</title>
        <authorList>
            <person name="Ward L.M."/>
            <person name="Hemp J."/>
            <person name="Shih P.M."/>
            <person name="Mcglynn S.E."/>
            <person name="Fischer W."/>
        </authorList>
    </citation>
    <scope>NUCLEOTIDE SEQUENCE [LARGE SCALE GENOMIC DNA]</scope>
    <source>
        <strain evidence="9">JP3_7</strain>
    </source>
</reference>
<evidence type="ECO:0000256" key="7">
    <source>
        <dbReference type="ARBA" id="ARBA00023136"/>
    </source>
</evidence>
<feature type="transmembrane region" description="Helical" evidence="8">
    <location>
        <begin position="190"/>
        <end position="207"/>
    </location>
</feature>
<keyword evidence="2" id="KW-1003">Cell membrane</keyword>
<organism evidence="9 10">
    <name type="scientific">Candidatus Thermofonsia Clade 3 bacterium</name>
    <dbReference type="NCBI Taxonomy" id="2364212"/>
    <lineage>
        <taxon>Bacteria</taxon>
        <taxon>Bacillati</taxon>
        <taxon>Chloroflexota</taxon>
        <taxon>Candidatus Thermofontia</taxon>
        <taxon>Candidatus Thermofonsia Clade 3</taxon>
    </lineage>
</organism>
<feature type="transmembrane region" description="Helical" evidence="8">
    <location>
        <begin position="79"/>
        <end position="97"/>
    </location>
</feature>
<feature type="transmembrane region" description="Helical" evidence="8">
    <location>
        <begin position="109"/>
        <end position="125"/>
    </location>
</feature>
<keyword evidence="5 8" id="KW-0812">Transmembrane</keyword>
<feature type="transmembrane region" description="Helical" evidence="8">
    <location>
        <begin position="367"/>
        <end position="384"/>
    </location>
</feature>
<keyword evidence="4" id="KW-0808">Transferase</keyword>
<gene>
    <name evidence="9" type="ORF">CUN48_11125</name>
</gene>
<feature type="transmembrane region" description="Helical" evidence="8">
    <location>
        <begin position="327"/>
        <end position="346"/>
    </location>
</feature>
<keyword evidence="7 8" id="KW-0472">Membrane</keyword>
<evidence type="ECO:0000256" key="1">
    <source>
        <dbReference type="ARBA" id="ARBA00004651"/>
    </source>
</evidence>
<dbReference type="GO" id="GO:0005886">
    <property type="term" value="C:plasma membrane"/>
    <property type="evidence" value="ECO:0007669"/>
    <property type="project" value="UniProtKB-SubCell"/>
</dbReference>
<evidence type="ECO:0000256" key="8">
    <source>
        <dbReference type="SAM" id="Phobius"/>
    </source>
</evidence>
<dbReference type="AlphaFoldDB" id="A0A2M8QAZ6"/>
<evidence type="ECO:0000256" key="3">
    <source>
        <dbReference type="ARBA" id="ARBA00022676"/>
    </source>
</evidence>
<dbReference type="GO" id="GO:0009103">
    <property type="term" value="P:lipopolysaccharide biosynthetic process"/>
    <property type="evidence" value="ECO:0007669"/>
    <property type="project" value="UniProtKB-ARBA"/>
</dbReference>
<name>A0A2M8QAZ6_9CHLR</name>
<dbReference type="InterPro" id="IPR050297">
    <property type="entry name" value="LipidA_mod_glycosyltrf_83"/>
</dbReference>
<feature type="transmembrane region" description="Helical" evidence="8">
    <location>
        <begin position="276"/>
        <end position="296"/>
    </location>
</feature>
<evidence type="ECO:0000313" key="10">
    <source>
        <dbReference type="Proteomes" id="UP000230790"/>
    </source>
</evidence>
<dbReference type="Proteomes" id="UP000230790">
    <property type="component" value="Unassembled WGS sequence"/>
</dbReference>
<keyword evidence="3" id="KW-0328">Glycosyltransferase</keyword>
<protein>
    <submittedName>
        <fullName evidence="9">Uncharacterized protein</fullName>
    </submittedName>
</protein>
<comment type="caution">
    <text evidence="9">The sequence shown here is derived from an EMBL/GenBank/DDBJ whole genome shotgun (WGS) entry which is preliminary data.</text>
</comment>
<evidence type="ECO:0000313" key="9">
    <source>
        <dbReference type="EMBL" id="PJF46964.1"/>
    </source>
</evidence>
<evidence type="ECO:0000256" key="2">
    <source>
        <dbReference type="ARBA" id="ARBA00022475"/>
    </source>
</evidence>